<dbReference type="GO" id="GO:0042773">
    <property type="term" value="P:ATP synthesis coupled electron transport"/>
    <property type="evidence" value="ECO:0007669"/>
    <property type="project" value="InterPro"/>
</dbReference>
<feature type="transmembrane region" description="Helical" evidence="5">
    <location>
        <begin position="383"/>
        <end position="405"/>
    </location>
</feature>
<feature type="transmembrane region" description="Helical" evidence="5">
    <location>
        <begin position="213"/>
        <end position="242"/>
    </location>
</feature>
<dbReference type="NCBIfam" id="TIGR01770">
    <property type="entry name" value="NDH_I_N"/>
    <property type="match status" value="1"/>
</dbReference>
<dbReference type="GO" id="GO:0008137">
    <property type="term" value="F:NADH dehydrogenase (ubiquinone) activity"/>
    <property type="evidence" value="ECO:0007669"/>
    <property type="project" value="InterPro"/>
</dbReference>
<dbReference type="Pfam" id="PF00361">
    <property type="entry name" value="Proton_antipo_M"/>
    <property type="match status" value="1"/>
</dbReference>
<feature type="transmembrane region" description="Helical" evidence="5">
    <location>
        <begin position="169"/>
        <end position="193"/>
    </location>
</feature>
<reference evidence="7" key="1">
    <citation type="submission" date="2020-06" db="EMBL/GenBank/DDBJ databases">
        <title>Organellar genomes of a novel haptophyte.</title>
        <authorList>
            <person name="Kamikawa R."/>
            <person name="Miyashita H."/>
        </authorList>
    </citation>
    <scope>NUCLEOTIDE SEQUENCE</scope>
    <source>
        <strain evidence="7">NIES-3900</strain>
    </source>
</reference>
<feature type="transmembrane region" description="Helical" evidence="5">
    <location>
        <begin position="311"/>
        <end position="332"/>
    </location>
</feature>
<dbReference type="AlphaFoldDB" id="A0A7R7AID7"/>
<feature type="transmembrane region" description="Helical" evidence="5">
    <location>
        <begin position="417"/>
        <end position="440"/>
    </location>
</feature>
<evidence type="ECO:0000256" key="1">
    <source>
        <dbReference type="ARBA" id="ARBA00004141"/>
    </source>
</evidence>
<dbReference type="PANTHER" id="PTHR22773">
    <property type="entry name" value="NADH DEHYDROGENASE"/>
    <property type="match status" value="1"/>
</dbReference>
<organism evidence="7">
    <name type="scientific">Haptophyceae sp. NIES-3900</name>
    <dbReference type="NCBI Taxonomy" id="2748608"/>
    <lineage>
        <taxon>Eukaryota</taxon>
        <taxon>Haptista</taxon>
        <taxon>Haptophyta</taxon>
    </lineage>
</organism>
<dbReference type="EMBL" id="LC564892">
    <property type="protein sequence ID" value="BCG67649.1"/>
    <property type="molecule type" value="Genomic_DNA"/>
</dbReference>
<feature type="transmembrane region" description="Helical" evidence="5">
    <location>
        <begin position="283"/>
        <end position="304"/>
    </location>
</feature>
<evidence type="ECO:0000259" key="6">
    <source>
        <dbReference type="Pfam" id="PF00361"/>
    </source>
</evidence>
<keyword evidence="4 5" id="KW-0472">Membrane</keyword>
<feature type="domain" description="NADH:quinone oxidoreductase/Mrp antiporter transmembrane" evidence="6">
    <location>
        <begin position="134"/>
        <end position="428"/>
    </location>
</feature>
<evidence type="ECO:0000256" key="5">
    <source>
        <dbReference type="SAM" id="Phobius"/>
    </source>
</evidence>
<protein>
    <submittedName>
        <fullName evidence="7">NADH dehydrogenase subunit 2</fullName>
    </submittedName>
</protein>
<keyword evidence="7" id="KW-0496">Mitochondrion</keyword>
<proteinExistence type="inferred from homology"/>
<gene>
    <name evidence="7" type="primary">nad2</name>
</gene>
<dbReference type="GO" id="GO:0016020">
    <property type="term" value="C:membrane"/>
    <property type="evidence" value="ECO:0007669"/>
    <property type="project" value="UniProtKB-SubCell"/>
</dbReference>
<dbReference type="HAMAP" id="MF_00445">
    <property type="entry name" value="NDH1_NuoN_1"/>
    <property type="match status" value="1"/>
</dbReference>
<feature type="transmembrane region" description="Helical" evidence="5">
    <location>
        <begin position="254"/>
        <end position="277"/>
    </location>
</feature>
<dbReference type="InterPro" id="IPR001750">
    <property type="entry name" value="ND/Mrp_TM"/>
</dbReference>
<evidence type="ECO:0000256" key="4">
    <source>
        <dbReference type="ARBA" id="ARBA00023136"/>
    </source>
</evidence>
<name>A0A7R7AID7_9EUKA</name>
<dbReference type="InterPro" id="IPR010096">
    <property type="entry name" value="NADH-Q_OxRdtase_suN/2"/>
</dbReference>
<sequence>MSFQSLLAFDLGSSFVDGLSCWAIFILLLVLVVSSALSGLGYPVLGRLSAWLCIFSLSCILVVLLNEASGIRSIYQGLIRNDIFCLGARCITIVSAAFVMFCSLDYIRRDRINSTELTGLMLLSVLSALILIGSNDLLTVYLAVEMQSLCFYVLATFQRSSNFSTESGLKYFVLGAVSSGLLLFGCSLVYGFSGSTNFDDIHRLLLHVDASSAAGGLILGMFFLLVAFMFKLAVVPFHIWVVDVYEGSPTPVTAFFSIVPKLPLLCVCFKLCCYVFLQFNICWRPVFVVCCILSLVVGCLGAFYQRKIKRLMAFSAVVHAGFLVLAIASFAHDSLPALLLYLVIYIWMALVFFGVLLAFRFVATSGRLIYLTELMGLSRVNPLLAVTLVICMFSMAGVPPLAGFFSKMSVFTVAINARYHLTAAAALLISALAAVYYVRLIKIMYFDEPRGLLWLVPVDKSSGWVLVIFTAFVVLFAAFPDYLLVWIDFVCFGAF</sequence>
<evidence type="ECO:0000313" key="7">
    <source>
        <dbReference type="EMBL" id="BCG67649.1"/>
    </source>
</evidence>
<accession>A0A7R7AID7</accession>
<geneLocation type="mitochondrion" evidence="7"/>
<feature type="transmembrane region" description="Helical" evidence="5">
    <location>
        <begin position="48"/>
        <end position="66"/>
    </location>
</feature>
<feature type="transmembrane region" description="Helical" evidence="5">
    <location>
        <begin position="461"/>
        <end position="479"/>
    </location>
</feature>
<feature type="transmembrane region" description="Helical" evidence="5">
    <location>
        <begin position="20"/>
        <end position="41"/>
    </location>
</feature>
<feature type="transmembrane region" description="Helical" evidence="5">
    <location>
        <begin position="86"/>
        <end position="107"/>
    </location>
</feature>
<evidence type="ECO:0000256" key="3">
    <source>
        <dbReference type="ARBA" id="ARBA00022989"/>
    </source>
</evidence>
<keyword evidence="2 5" id="KW-0812">Transmembrane</keyword>
<comment type="subcellular location">
    <subcellularLocation>
        <location evidence="1">Membrane</location>
        <topology evidence="1">Multi-pass membrane protein</topology>
    </subcellularLocation>
</comment>
<feature type="transmembrane region" description="Helical" evidence="5">
    <location>
        <begin position="338"/>
        <end position="362"/>
    </location>
</feature>
<evidence type="ECO:0000256" key="2">
    <source>
        <dbReference type="ARBA" id="ARBA00022692"/>
    </source>
</evidence>
<keyword evidence="3 5" id="KW-1133">Transmembrane helix</keyword>